<keyword evidence="3" id="KW-1185">Reference proteome</keyword>
<feature type="compositionally biased region" description="Basic and acidic residues" evidence="1">
    <location>
        <begin position="70"/>
        <end position="79"/>
    </location>
</feature>
<reference evidence="2 3" key="1">
    <citation type="submission" date="2018-11" db="EMBL/GenBank/DDBJ databases">
        <title>Genome sequence of Saitozyma podzolica DSM 27192.</title>
        <authorList>
            <person name="Aliyu H."/>
            <person name="Gorte O."/>
            <person name="Ochsenreither K."/>
        </authorList>
    </citation>
    <scope>NUCLEOTIDE SEQUENCE [LARGE SCALE GENOMIC DNA]</scope>
    <source>
        <strain evidence="2 3">DSM 27192</strain>
    </source>
</reference>
<sequence length="93" mass="10041">MSDSTFKSSPSTTATDSSALSSAPSLASFPTNAELSKWISDFSAPLSNLDKNTATTELRRKVLQLADIKSDLPRYREGLHQPAQPPETETDAN</sequence>
<proteinExistence type="predicted"/>
<feature type="compositionally biased region" description="Low complexity" evidence="1">
    <location>
        <begin position="8"/>
        <end position="26"/>
    </location>
</feature>
<dbReference type="AlphaFoldDB" id="A0A427YRJ4"/>
<feature type="region of interest" description="Disordered" evidence="1">
    <location>
        <begin position="70"/>
        <end position="93"/>
    </location>
</feature>
<dbReference type="OrthoDB" id="10476146at2759"/>
<comment type="caution">
    <text evidence="2">The sequence shown here is derived from an EMBL/GenBank/DDBJ whole genome shotgun (WGS) entry which is preliminary data.</text>
</comment>
<accession>A0A427YRJ4</accession>
<dbReference type="Proteomes" id="UP000279259">
    <property type="component" value="Unassembled WGS sequence"/>
</dbReference>
<evidence type="ECO:0000313" key="3">
    <source>
        <dbReference type="Proteomes" id="UP000279259"/>
    </source>
</evidence>
<evidence type="ECO:0000256" key="1">
    <source>
        <dbReference type="SAM" id="MobiDB-lite"/>
    </source>
</evidence>
<gene>
    <name evidence="2" type="ORF">EHS25_006396</name>
</gene>
<dbReference type="EMBL" id="RSCD01000003">
    <property type="protein sequence ID" value="RSH93748.1"/>
    <property type="molecule type" value="Genomic_DNA"/>
</dbReference>
<organism evidence="2 3">
    <name type="scientific">Saitozyma podzolica</name>
    <dbReference type="NCBI Taxonomy" id="1890683"/>
    <lineage>
        <taxon>Eukaryota</taxon>
        <taxon>Fungi</taxon>
        <taxon>Dikarya</taxon>
        <taxon>Basidiomycota</taxon>
        <taxon>Agaricomycotina</taxon>
        <taxon>Tremellomycetes</taxon>
        <taxon>Tremellales</taxon>
        <taxon>Trimorphomycetaceae</taxon>
        <taxon>Saitozyma</taxon>
    </lineage>
</organism>
<feature type="region of interest" description="Disordered" evidence="1">
    <location>
        <begin position="1"/>
        <end position="26"/>
    </location>
</feature>
<protein>
    <submittedName>
        <fullName evidence="2">Uncharacterized protein</fullName>
    </submittedName>
</protein>
<name>A0A427YRJ4_9TREE</name>
<evidence type="ECO:0000313" key="2">
    <source>
        <dbReference type="EMBL" id="RSH93748.1"/>
    </source>
</evidence>